<reference evidence="1 2" key="1">
    <citation type="journal article" date="2019" name="Int. J. Syst. Evol. Microbiol.">
        <title>The Global Catalogue of Microorganisms (GCM) 10K type strain sequencing project: providing services to taxonomists for standard genome sequencing and annotation.</title>
        <authorList>
            <consortium name="The Broad Institute Genomics Platform"/>
            <consortium name="The Broad Institute Genome Sequencing Center for Infectious Disease"/>
            <person name="Wu L."/>
            <person name="Ma J."/>
        </authorList>
    </citation>
    <scope>NUCLEOTIDE SEQUENCE [LARGE SCALE GENOMIC DNA]</scope>
    <source>
        <strain evidence="1 2">XZYJT29</strain>
    </source>
</reference>
<evidence type="ECO:0000313" key="1">
    <source>
        <dbReference type="EMBL" id="MFC7139758.1"/>
    </source>
</evidence>
<evidence type="ECO:0008006" key="3">
    <source>
        <dbReference type="Google" id="ProtNLM"/>
    </source>
</evidence>
<dbReference type="AlphaFoldDB" id="A0ABD5XXH0"/>
<proteinExistence type="predicted"/>
<dbReference type="Proteomes" id="UP001596432">
    <property type="component" value="Unassembled WGS sequence"/>
</dbReference>
<name>A0ABD5XXH0_9EURY</name>
<organism evidence="1 2">
    <name type="scientific">Halosimplex aquaticum</name>
    <dbReference type="NCBI Taxonomy" id="3026162"/>
    <lineage>
        <taxon>Archaea</taxon>
        <taxon>Methanobacteriati</taxon>
        <taxon>Methanobacteriota</taxon>
        <taxon>Stenosarchaea group</taxon>
        <taxon>Halobacteria</taxon>
        <taxon>Halobacteriales</taxon>
        <taxon>Haloarculaceae</taxon>
        <taxon>Halosimplex</taxon>
    </lineage>
</organism>
<comment type="caution">
    <text evidence="1">The sequence shown here is derived from an EMBL/GenBank/DDBJ whole genome shotgun (WGS) entry which is preliminary data.</text>
</comment>
<sequence>MASAMILISGCHSRSHAELGFDSVSVNQTGSTYTIEGEIGLGVTGDWESFKNVSAVGLDENGAVICRQAIGEIDAEYVGGGNSVTLTCEQFPHALTYEIERDPCSQGVTVNKMVYDEERDLWVEEPIECE</sequence>
<dbReference type="GeneID" id="78820020"/>
<protein>
    <recommendedName>
        <fullName evidence="3">Lipoprotein</fullName>
    </recommendedName>
</protein>
<gene>
    <name evidence="1" type="ORF">ACFQMA_07885</name>
</gene>
<accession>A0ABD5XXH0</accession>
<dbReference type="RefSeq" id="WP_274325335.1">
    <property type="nucleotide sequence ID" value="NZ_CP118158.1"/>
</dbReference>
<evidence type="ECO:0000313" key="2">
    <source>
        <dbReference type="Proteomes" id="UP001596432"/>
    </source>
</evidence>
<keyword evidence="2" id="KW-1185">Reference proteome</keyword>
<dbReference type="EMBL" id="JBHTAS010000001">
    <property type="protein sequence ID" value="MFC7139758.1"/>
    <property type="molecule type" value="Genomic_DNA"/>
</dbReference>